<evidence type="ECO:0000256" key="1">
    <source>
        <dbReference type="ARBA" id="ARBA00004123"/>
    </source>
</evidence>
<dbReference type="GO" id="GO:0005634">
    <property type="term" value="C:nucleus"/>
    <property type="evidence" value="ECO:0007669"/>
    <property type="project" value="UniProtKB-SubCell"/>
</dbReference>
<evidence type="ECO:0000313" key="6">
    <source>
        <dbReference type="Proteomes" id="UP000612746"/>
    </source>
</evidence>
<keyword evidence="6" id="KW-1185">Reference proteome</keyword>
<dbReference type="InterPro" id="IPR003888">
    <property type="entry name" value="FYrich_N"/>
</dbReference>
<feature type="region of interest" description="Disordered" evidence="3">
    <location>
        <begin position="1"/>
        <end position="35"/>
    </location>
</feature>
<feature type="region of interest" description="Disordered" evidence="3">
    <location>
        <begin position="266"/>
        <end position="352"/>
    </location>
</feature>
<dbReference type="AlphaFoldDB" id="A0A8H7Q7M0"/>
<dbReference type="Gene3D" id="3.30.160.360">
    <property type="match status" value="1"/>
</dbReference>
<dbReference type="InterPro" id="IPR057725">
    <property type="entry name" value="Ams2-SPT21_N"/>
</dbReference>
<feature type="region of interest" description="Disordered" evidence="3">
    <location>
        <begin position="535"/>
        <end position="559"/>
    </location>
</feature>
<dbReference type="SMART" id="SM00542">
    <property type="entry name" value="FYRC"/>
    <property type="match status" value="1"/>
</dbReference>
<dbReference type="PROSITE" id="PS51542">
    <property type="entry name" value="FYRN"/>
    <property type="match status" value="1"/>
</dbReference>
<sequence>MFPRIASPTKAANHYPSQHNNDSNTTSSSKIPSLNSLPQADYNIRPLEWNMSNSTSSSSNTSVMTPSHHTRLPSRVKVYYSFEGDMKSCYTAFNYHSNVNPDTAITNVPLSQCLLAVSRASPEMFFDSQEFSVYSMSYEEIAAQPPSDTAKNIIWEGHGLFSWIIENEQRENKQISGEVFTTSNHSYMTEIRVTLKLKWTNRLADSASKPTEHAAYEAQSTSNGYYSIYRDKGKQPALEAPFTNTMMNHQSSSLRSHFPENRQHSGTLLHQDLPSIVPRKNSIEDRRRLPMFSSNPSVKKNTEEDEEADLEESDGSNYDPTYEELESSLQKHPRRSAAKKRKAKETDPKSGRFYYEMERDHSGQPILPVEIDSWTVISLGVIDAERPAFHTARYIYPIGYTIKKYVILSVDIKWYRSMVDAKRDTQYTCRIVDGGEEPRFQVEADDNRGTVFEGRTPTTVWTEVVRKAFSIRNLDYQHSPVGPEFFGLRKNAIAKMIQDLPHAKKCRKYVWQTFRATMSGKAGRNRRRINNLGTLSPELSEQQQQSPTVINLDKPIHNH</sequence>
<name>A0A8H7Q7M0_9FUNG</name>
<comment type="subcellular location">
    <subcellularLocation>
        <location evidence="1">Nucleus</location>
    </subcellularLocation>
</comment>
<dbReference type="Proteomes" id="UP000612746">
    <property type="component" value="Unassembled WGS sequence"/>
</dbReference>
<feature type="domain" description="Ams2/SPT21 N-terminal" evidence="4">
    <location>
        <begin position="73"/>
        <end position="198"/>
    </location>
</feature>
<dbReference type="PROSITE" id="PS51543">
    <property type="entry name" value="FYRC"/>
    <property type="match status" value="1"/>
</dbReference>
<proteinExistence type="predicted"/>
<evidence type="ECO:0000259" key="4">
    <source>
        <dbReference type="Pfam" id="PF25823"/>
    </source>
</evidence>
<accession>A0A8H7Q7M0</accession>
<organism evidence="5 6">
    <name type="scientific">Umbelopsis vinacea</name>
    <dbReference type="NCBI Taxonomy" id="44442"/>
    <lineage>
        <taxon>Eukaryota</taxon>
        <taxon>Fungi</taxon>
        <taxon>Fungi incertae sedis</taxon>
        <taxon>Mucoromycota</taxon>
        <taxon>Mucoromycotina</taxon>
        <taxon>Umbelopsidomycetes</taxon>
        <taxon>Umbelopsidales</taxon>
        <taxon>Umbelopsidaceae</taxon>
        <taxon>Umbelopsis</taxon>
    </lineage>
</organism>
<keyword evidence="2" id="KW-0539">Nucleus</keyword>
<gene>
    <name evidence="5" type="ORF">INT44_005176</name>
</gene>
<dbReference type="Pfam" id="PF25823">
    <property type="entry name" value="Ams2-SPT21_N"/>
    <property type="match status" value="1"/>
</dbReference>
<feature type="compositionally biased region" description="Low complexity" evidence="3">
    <location>
        <begin position="535"/>
        <end position="548"/>
    </location>
</feature>
<evidence type="ECO:0000313" key="5">
    <source>
        <dbReference type="EMBL" id="KAG2187487.1"/>
    </source>
</evidence>
<dbReference type="PANTHER" id="PTHR22715:SF0">
    <property type="entry name" value="TRANSFORMING GROWTH FACTOR BETA REGULATOR 1"/>
    <property type="match status" value="1"/>
</dbReference>
<dbReference type="EMBL" id="JAEPRA010000003">
    <property type="protein sequence ID" value="KAG2187487.1"/>
    <property type="molecule type" value="Genomic_DNA"/>
</dbReference>
<feature type="compositionally biased region" description="Acidic residues" evidence="3">
    <location>
        <begin position="303"/>
        <end position="314"/>
    </location>
</feature>
<dbReference type="Pfam" id="PF05965">
    <property type="entry name" value="FYRC"/>
    <property type="match status" value="1"/>
</dbReference>
<reference evidence="5" key="1">
    <citation type="submission" date="2020-12" db="EMBL/GenBank/DDBJ databases">
        <title>Metabolic potential, ecology and presence of endohyphal bacteria is reflected in genomic diversity of Mucoromycotina.</title>
        <authorList>
            <person name="Muszewska A."/>
            <person name="Okrasinska A."/>
            <person name="Steczkiewicz K."/>
            <person name="Drgas O."/>
            <person name="Orlowska M."/>
            <person name="Perlinska-Lenart U."/>
            <person name="Aleksandrzak-Piekarczyk T."/>
            <person name="Szatraj K."/>
            <person name="Zielenkiewicz U."/>
            <person name="Pilsyk S."/>
            <person name="Malc E."/>
            <person name="Mieczkowski P."/>
            <person name="Kruszewska J.S."/>
            <person name="Biernat P."/>
            <person name="Pawlowska J."/>
        </authorList>
    </citation>
    <scope>NUCLEOTIDE SEQUENCE</scope>
    <source>
        <strain evidence="5">WA0000051536</strain>
    </source>
</reference>
<evidence type="ECO:0000256" key="2">
    <source>
        <dbReference type="ARBA" id="ARBA00023242"/>
    </source>
</evidence>
<feature type="compositionally biased region" description="Polar residues" evidence="3">
    <location>
        <begin position="15"/>
        <end position="35"/>
    </location>
</feature>
<dbReference type="PANTHER" id="PTHR22715">
    <property type="entry name" value="TRANSFORMING GROWTH FACTOR BETA REGULATED GENE 1"/>
    <property type="match status" value="1"/>
</dbReference>
<dbReference type="GO" id="GO:0051726">
    <property type="term" value="P:regulation of cell cycle"/>
    <property type="evidence" value="ECO:0007669"/>
    <property type="project" value="TreeGrafter"/>
</dbReference>
<comment type="caution">
    <text evidence="5">The sequence shown here is derived from an EMBL/GenBank/DDBJ whole genome shotgun (WGS) entry which is preliminary data.</text>
</comment>
<dbReference type="Pfam" id="PF05964">
    <property type="entry name" value="FYRN"/>
    <property type="match status" value="1"/>
</dbReference>
<dbReference type="OrthoDB" id="285793at2759"/>
<dbReference type="InterPro" id="IPR040092">
    <property type="entry name" value="TBRG1"/>
</dbReference>
<feature type="compositionally biased region" description="Basic residues" evidence="3">
    <location>
        <begin position="331"/>
        <end position="343"/>
    </location>
</feature>
<dbReference type="InterPro" id="IPR003889">
    <property type="entry name" value="FYrich_C"/>
</dbReference>
<evidence type="ECO:0000256" key="3">
    <source>
        <dbReference type="SAM" id="MobiDB-lite"/>
    </source>
</evidence>
<protein>
    <recommendedName>
        <fullName evidence="4">Ams2/SPT21 N-terminal domain-containing protein</fullName>
    </recommendedName>
</protein>